<dbReference type="RefSeq" id="WP_135108619.1">
    <property type="nucleotide sequence ID" value="NZ_SRHY01000002.1"/>
</dbReference>
<accession>A0A4Y9AIP7</accession>
<dbReference type="GO" id="GO:0009636">
    <property type="term" value="P:response to toxic substance"/>
    <property type="evidence" value="ECO:0007669"/>
    <property type="project" value="TreeGrafter"/>
</dbReference>
<sequence length="166" mass="18518">MDLTQPKIHVPASVAEKVIHTITLLLIIAAFVYTMMVYPGLPEPIPIHFNAQGDVNNWGSKAIIFLLPAISLVLFIGLYFLNKVPHIYNLPVKVTEENASRIYSLARTMMAIFNFEMAAIFTYVTFEIIQVAQGGSGTLGVWFIVAVFLVPLGTIGLFIQPMRHRQ</sequence>
<feature type="transmembrane region" description="Helical" evidence="1">
    <location>
        <begin position="61"/>
        <end position="81"/>
    </location>
</feature>
<organism evidence="3 4">
    <name type="scientific">Lentibacillus salicampi</name>
    <dbReference type="NCBI Taxonomy" id="175306"/>
    <lineage>
        <taxon>Bacteria</taxon>
        <taxon>Bacillati</taxon>
        <taxon>Bacillota</taxon>
        <taxon>Bacilli</taxon>
        <taxon>Bacillales</taxon>
        <taxon>Bacillaceae</taxon>
        <taxon>Lentibacillus</taxon>
    </lineage>
</organism>
<comment type="caution">
    <text evidence="3">The sequence shown here is derived from an EMBL/GenBank/DDBJ whole genome shotgun (WGS) entry which is preliminary data.</text>
</comment>
<dbReference type="Proteomes" id="UP000298484">
    <property type="component" value="Unassembled WGS sequence"/>
</dbReference>
<proteinExistence type="predicted"/>
<feature type="domain" description="DUF1648" evidence="2">
    <location>
        <begin position="25"/>
        <end position="71"/>
    </location>
</feature>
<keyword evidence="4" id="KW-1185">Reference proteome</keyword>
<dbReference type="AlphaFoldDB" id="A0A4Y9AIP7"/>
<evidence type="ECO:0000313" key="3">
    <source>
        <dbReference type="EMBL" id="TFJ94304.1"/>
    </source>
</evidence>
<evidence type="ECO:0000313" key="4">
    <source>
        <dbReference type="Proteomes" id="UP000298484"/>
    </source>
</evidence>
<dbReference type="InterPro" id="IPR012867">
    <property type="entry name" value="DUF1648"/>
</dbReference>
<keyword evidence="1" id="KW-0472">Membrane</keyword>
<evidence type="ECO:0000256" key="1">
    <source>
        <dbReference type="SAM" id="Phobius"/>
    </source>
</evidence>
<gene>
    <name evidence="3" type="ORF">E4U82_03350</name>
</gene>
<dbReference type="PANTHER" id="PTHR37810:SF5">
    <property type="entry name" value="IMMUNITY PROTEIN SDPI"/>
    <property type="match status" value="1"/>
</dbReference>
<dbReference type="PANTHER" id="PTHR37810">
    <property type="entry name" value="IMMUNITY PROTEIN SDPI"/>
    <property type="match status" value="1"/>
</dbReference>
<feature type="transmembrane region" description="Helical" evidence="1">
    <location>
        <begin position="138"/>
        <end position="159"/>
    </location>
</feature>
<evidence type="ECO:0000259" key="2">
    <source>
        <dbReference type="Pfam" id="PF07853"/>
    </source>
</evidence>
<keyword evidence="1" id="KW-1133">Transmembrane helix</keyword>
<dbReference type="EMBL" id="SRHY01000002">
    <property type="protein sequence ID" value="TFJ94304.1"/>
    <property type="molecule type" value="Genomic_DNA"/>
</dbReference>
<reference evidence="3 4" key="1">
    <citation type="submission" date="2019-03" db="EMBL/GenBank/DDBJ databases">
        <title>Genome sequence of Lentibacillus salicampi ATCC BAA-719.</title>
        <authorList>
            <person name="Maclea K.S."/>
            <person name="Simoes Junior M."/>
        </authorList>
    </citation>
    <scope>NUCLEOTIDE SEQUENCE [LARGE SCALE GENOMIC DNA]</scope>
    <source>
        <strain evidence="3 4">ATCC BAA-719</strain>
    </source>
</reference>
<protein>
    <submittedName>
        <fullName evidence="3">DUF1648 domain-containing protein</fullName>
    </submittedName>
</protein>
<dbReference type="Pfam" id="PF07853">
    <property type="entry name" value="DUF1648"/>
    <property type="match status" value="1"/>
</dbReference>
<keyword evidence="1" id="KW-0812">Transmembrane</keyword>
<name>A0A4Y9AIP7_9BACI</name>
<feature type="transmembrane region" description="Helical" evidence="1">
    <location>
        <begin position="102"/>
        <end position="126"/>
    </location>
</feature>
<feature type="transmembrane region" description="Helical" evidence="1">
    <location>
        <begin position="21"/>
        <end position="41"/>
    </location>
</feature>
<dbReference type="OrthoDB" id="9808690at2"/>